<evidence type="ECO:0000313" key="1">
    <source>
        <dbReference type="EMBL" id="PPQ29124.1"/>
    </source>
</evidence>
<dbReference type="OrthoDB" id="7313074at2"/>
<name>A0A2S6N3C4_RHOGL</name>
<keyword evidence="2" id="KW-1185">Reference proteome</keyword>
<accession>A0A2S6N3C4</accession>
<evidence type="ECO:0000313" key="2">
    <source>
        <dbReference type="Proteomes" id="UP000239724"/>
    </source>
</evidence>
<organism evidence="1 2">
    <name type="scientific">Rhodopila globiformis</name>
    <name type="common">Rhodopseudomonas globiformis</name>
    <dbReference type="NCBI Taxonomy" id="1071"/>
    <lineage>
        <taxon>Bacteria</taxon>
        <taxon>Pseudomonadati</taxon>
        <taxon>Pseudomonadota</taxon>
        <taxon>Alphaproteobacteria</taxon>
        <taxon>Acetobacterales</taxon>
        <taxon>Acetobacteraceae</taxon>
        <taxon>Rhodopila</taxon>
    </lineage>
</organism>
<sequence length="99" mass="10883">MAADPAILKRIRGCPFARGGRVLVRFRANGYSLFARRSGEPLARLRLTGNGDEVVLLYPSHRGGWGALGDFGADVMPLDEALQCLSDNPYFLELRQTFG</sequence>
<dbReference type="AlphaFoldDB" id="A0A2S6N3C4"/>
<gene>
    <name evidence="1" type="ORF">CCS01_22265</name>
</gene>
<protein>
    <recommendedName>
        <fullName evidence="3">MmcQ/YjbR family DNA-binding protein</fullName>
    </recommendedName>
</protein>
<dbReference type="EMBL" id="NHRY01000232">
    <property type="protein sequence ID" value="PPQ29124.1"/>
    <property type="molecule type" value="Genomic_DNA"/>
</dbReference>
<comment type="caution">
    <text evidence="1">The sequence shown here is derived from an EMBL/GenBank/DDBJ whole genome shotgun (WGS) entry which is preliminary data.</text>
</comment>
<proteinExistence type="predicted"/>
<dbReference type="RefSeq" id="WP_104521021.1">
    <property type="nucleotide sequence ID" value="NZ_NHRY01000232.1"/>
</dbReference>
<dbReference type="Proteomes" id="UP000239724">
    <property type="component" value="Unassembled WGS sequence"/>
</dbReference>
<evidence type="ECO:0008006" key="3">
    <source>
        <dbReference type="Google" id="ProtNLM"/>
    </source>
</evidence>
<reference evidence="1 2" key="1">
    <citation type="journal article" date="2018" name="Arch. Microbiol.">
        <title>New insights into the metabolic potential of the phototrophic purple bacterium Rhodopila globiformis DSM 161(T) from its draft genome sequence and evidence for a vanadium-dependent nitrogenase.</title>
        <authorList>
            <person name="Imhoff J.F."/>
            <person name="Rahn T."/>
            <person name="Kunzel S."/>
            <person name="Neulinger S.C."/>
        </authorList>
    </citation>
    <scope>NUCLEOTIDE SEQUENCE [LARGE SCALE GENOMIC DNA]</scope>
    <source>
        <strain evidence="1 2">DSM 161</strain>
    </source>
</reference>